<reference evidence="7" key="1">
    <citation type="journal article" date="2016" name="Genome Announc.">
        <title>Draft genome sequences of fungus Aspergillus calidoustus.</title>
        <authorList>
            <person name="Horn F."/>
            <person name="Linde J."/>
            <person name="Mattern D.J."/>
            <person name="Walther G."/>
            <person name="Guthke R."/>
            <person name="Scherlach K."/>
            <person name="Martin K."/>
            <person name="Brakhage A.A."/>
            <person name="Petzke L."/>
            <person name="Valiante V."/>
        </authorList>
    </citation>
    <scope>NUCLEOTIDE SEQUENCE [LARGE SCALE GENOMIC DNA]</scope>
    <source>
        <strain evidence="7">SF006504</strain>
    </source>
</reference>
<dbReference type="Pfam" id="PF01765">
    <property type="entry name" value="RRF"/>
    <property type="match status" value="1"/>
</dbReference>
<sequence length="266" mass="29156">MQRTAFSRLLLPGRLWPSPRPYLRTIYGIEFRRQTLRRSFSSSQCLSKSKKKDNAKGASASGSETKASQASASSDDPLDLSQLEDGIAAAVSRLKDDLSKLRVGGRLNPETIEGLRVQLGKDTKDIAKLGELAQVVPKGGRMVTLLVAEESYLKPISSAILSSNLSLTPQPDSHNALQLNIPIPPPTKESRDQTVLAAKAAMEKASNSVRDARGVVHKRLQTLVKKKAARPDDARKSQDKMDKLTEKGQKEVKDLFETAKKAMERV</sequence>
<evidence type="ECO:0000313" key="6">
    <source>
        <dbReference type="EMBL" id="CEL08235.1"/>
    </source>
</evidence>
<dbReference type="PANTHER" id="PTHR20982:SF3">
    <property type="entry name" value="MITOCHONDRIAL RIBOSOME RECYCLING FACTOR PSEUDO 1"/>
    <property type="match status" value="1"/>
</dbReference>
<feature type="domain" description="Ribosome recycling factor" evidence="5">
    <location>
        <begin position="94"/>
        <end position="262"/>
    </location>
</feature>
<dbReference type="OMA" id="NVICGEE"/>
<protein>
    <recommendedName>
        <fullName evidence="5">Ribosome recycling factor domain-containing protein</fullName>
    </recommendedName>
</protein>
<dbReference type="AlphaFoldDB" id="A0A0U5G9F4"/>
<feature type="compositionally biased region" description="Basic and acidic residues" evidence="4">
    <location>
        <begin position="229"/>
        <end position="252"/>
    </location>
</feature>
<organism evidence="6 7">
    <name type="scientific">Aspergillus calidoustus</name>
    <dbReference type="NCBI Taxonomy" id="454130"/>
    <lineage>
        <taxon>Eukaryota</taxon>
        <taxon>Fungi</taxon>
        <taxon>Dikarya</taxon>
        <taxon>Ascomycota</taxon>
        <taxon>Pezizomycotina</taxon>
        <taxon>Eurotiomycetes</taxon>
        <taxon>Eurotiomycetidae</taxon>
        <taxon>Eurotiales</taxon>
        <taxon>Aspergillaceae</taxon>
        <taxon>Aspergillus</taxon>
        <taxon>Aspergillus subgen. Nidulantes</taxon>
    </lineage>
</organism>
<evidence type="ECO:0000259" key="5">
    <source>
        <dbReference type="Pfam" id="PF01765"/>
    </source>
</evidence>
<dbReference type="PANTHER" id="PTHR20982">
    <property type="entry name" value="RIBOSOME RECYCLING FACTOR"/>
    <property type="match status" value="1"/>
</dbReference>
<dbReference type="EMBL" id="CDMC01000011">
    <property type="protein sequence ID" value="CEL08235.1"/>
    <property type="molecule type" value="Genomic_DNA"/>
</dbReference>
<dbReference type="SUPFAM" id="SSF55194">
    <property type="entry name" value="Ribosome recycling factor, RRF"/>
    <property type="match status" value="1"/>
</dbReference>
<keyword evidence="7" id="KW-1185">Reference proteome</keyword>
<proteinExistence type="inferred from homology"/>
<dbReference type="InterPro" id="IPR023584">
    <property type="entry name" value="Ribosome_recyc_fac_dom"/>
</dbReference>
<dbReference type="GO" id="GO:0006412">
    <property type="term" value="P:translation"/>
    <property type="evidence" value="ECO:0007669"/>
    <property type="project" value="UniProtKB-KW"/>
</dbReference>
<dbReference type="InterPro" id="IPR036191">
    <property type="entry name" value="RRF_sf"/>
</dbReference>
<dbReference type="Gene3D" id="1.10.132.20">
    <property type="entry name" value="Ribosome-recycling factor"/>
    <property type="match status" value="1"/>
</dbReference>
<feature type="region of interest" description="Disordered" evidence="4">
    <location>
        <begin position="42"/>
        <end position="78"/>
    </location>
</feature>
<evidence type="ECO:0000313" key="7">
    <source>
        <dbReference type="Proteomes" id="UP000054771"/>
    </source>
</evidence>
<dbReference type="GO" id="GO:0043023">
    <property type="term" value="F:ribosomal large subunit binding"/>
    <property type="evidence" value="ECO:0007669"/>
    <property type="project" value="TreeGrafter"/>
</dbReference>
<dbReference type="OrthoDB" id="407355at2759"/>
<comment type="function">
    <text evidence="3">Necessary for protein synthesis in mitochondria. Functions as a ribosome recycling factor in mitochondria.</text>
</comment>
<evidence type="ECO:0000256" key="1">
    <source>
        <dbReference type="ARBA" id="ARBA00005912"/>
    </source>
</evidence>
<feature type="compositionally biased region" description="Low complexity" evidence="4">
    <location>
        <begin position="67"/>
        <end position="78"/>
    </location>
</feature>
<dbReference type="InterPro" id="IPR002661">
    <property type="entry name" value="Ribosome_recyc_fac"/>
</dbReference>
<dbReference type="Proteomes" id="UP000054771">
    <property type="component" value="Unassembled WGS sequence"/>
</dbReference>
<comment type="similarity">
    <text evidence="1">Belongs to the RRF family.</text>
</comment>
<evidence type="ECO:0000256" key="2">
    <source>
        <dbReference type="ARBA" id="ARBA00022917"/>
    </source>
</evidence>
<dbReference type="STRING" id="454130.A0A0U5G9F4"/>
<accession>A0A0U5G9F4</accession>
<evidence type="ECO:0000256" key="4">
    <source>
        <dbReference type="SAM" id="MobiDB-lite"/>
    </source>
</evidence>
<keyword evidence="2" id="KW-0648">Protein biosynthesis</keyword>
<dbReference type="GO" id="GO:0005739">
    <property type="term" value="C:mitochondrion"/>
    <property type="evidence" value="ECO:0007669"/>
    <property type="project" value="TreeGrafter"/>
</dbReference>
<evidence type="ECO:0000256" key="3">
    <source>
        <dbReference type="ARBA" id="ARBA00024909"/>
    </source>
</evidence>
<name>A0A0U5G9F4_ASPCI</name>
<dbReference type="FunFam" id="3.30.1360.40:FF:000020">
    <property type="entry name" value="Similar to ribosome recycling factor"/>
    <property type="match status" value="1"/>
</dbReference>
<gene>
    <name evidence="6" type="ORF">ASPCAL11386</name>
</gene>
<dbReference type="Gene3D" id="3.30.1360.40">
    <property type="match status" value="1"/>
</dbReference>
<feature type="region of interest" description="Disordered" evidence="4">
    <location>
        <begin position="223"/>
        <end position="252"/>
    </location>
</feature>